<dbReference type="Proteomes" id="UP001314229">
    <property type="component" value="Unassembled WGS sequence"/>
</dbReference>
<gene>
    <name evidence="3" type="ORF">FSCOSCO3_A033009</name>
</gene>
<name>A0AAV1NWP7_SCOSC</name>
<feature type="region of interest" description="Disordered" evidence="1">
    <location>
        <begin position="88"/>
        <end position="132"/>
    </location>
</feature>
<feature type="chain" id="PRO_5043662421" description="Secreted protein" evidence="2">
    <location>
        <begin position="22"/>
        <end position="132"/>
    </location>
</feature>
<reference evidence="3 4" key="1">
    <citation type="submission" date="2024-01" db="EMBL/GenBank/DDBJ databases">
        <authorList>
            <person name="Alioto T."/>
            <person name="Alioto T."/>
            <person name="Gomez Garrido J."/>
        </authorList>
    </citation>
    <scope>NUCLEOTIDE SEQUENCE [LARGE SCALE GENOMIC DNA]</scope>
</reference>
<keyword evidence="4" id="KW-1185">Reference proteome</keyword>
<organism evidence="3 4">
    <name type="scientific">Scomber scombrus</name>
    <name type="common">Atlantic mackerel</name>
    <name type="synonym">Scomber vernalis</name>
    <dbReference type="NCBI Taxonomy" id="13677"/>
    <lineage>
        <taxon>Eukaryota</taxon>
        <taxon>Metazoa</taxon>
        <taxon>Chordata</taxon>
        <taxon>Craniata</taxon>
        <taxon>Vertebrata</taxon>
        <taxon>Euteleostomi</taxon>
        <taxon>Actinopterygii</taxon>
        <taxon>Neopterygii</taxon>
        <taxon>Teleostei</taxon>
        <taxon>Neoteleostei</taxon>
        <taxon>Acanthomorphata</taxon>
        <taxon>Pelagiaria</taxon>
        <taxon>Scombriformes</taxon>
        <taxon>Scombridae</taxon>
        <taxon>Scomber</taxon>
    </lineage>
</organism>
<protein>
    <recommendedName>
        <fullName evidence="5">Secreted protein</fullName>
    </recommendedName>
</protein>
<evidence type="ECO:0000313" key="4">
    <source>
        <dbReference type="Proteomes" id="UP001314229"/>
    </source>
</evidence>
<dbReference type="EMBL" id="CAWUFR010000058">
    <property type="protein sequence ID" value="CAK6962539.1"/>
    <property type="molecule type" value="Genomic_DNA"/>
</dbReference>
<sequence>MINYSSYIFGWFFLLTSLTASQITHTNCTALPAALKDKRTDIFTPPQISRRTCAYPIRLQRGLLTSSPTIGSKHRESLVTWNESRAKAVKRGEVKGKDEQKERQNEREWKKKAETQRREEQKEAEREKKQSD</sequence>
<evidence type="ECO:0000313" key="3">
    <source>
        <dbReference type="EMBL" id="CAK6962539.1"/>
    </source>
</evidence>
<evidence type="ECO:0008006" key="5">
    <source>
        <dbReference type="Google" id="ProtNLM"/>
    </source>
</evidence>
<dbReference type="AlphaFoldDB" id="A0AAV1NWP7"/>
<feature type="signal peptide" evidence="2">
    <location>
        <begin position="1"/>
        <end position="21"/>
    </location>
</feature>
<keyword evidence="2" id="KW-0732">Signal</keyword>
<evidence type="ECO:0000256" key="1">
    <source>
        <dbReference type="SAM" id="MobiDB-lite"/>
    </source>
</evidence>
<accession>A0AAV1NWP7</accession>
<comment type="caution">
    <text evidence="3">The sequence shown here is derived from an EMBL/GenBank/DDBJ whole genome shotgun (WGS) entry which is preliminary data.</text>
</comment>
<proteinExistence type="predicted"/>
<evidence type="ECO:0000256" key="2">
    <source>
        <dbReference type="SAM" id="SignalP"/>
    </source>
</evidence>